<dbReference type="EMBL" id="JBHMAG010000004">
    <property type="protein sequence ID" value="MFB9751006.1"/>
    <property type="molecule type" value="Genomic_DNA"/>
</dbReference>
<feature type="domain" description="Fe/B12 periplasmic-binding" evidence="6">
    <location>
        <begin position="316"/>
        <end position="580"/>
    </location>
</feature>
<dbReference type="SMART" id="SM00342">
    <property type="entry name" value="HTH_ARAC"/>
    <property type="match status" value="1"/>
</dbReference>
<dbReference type="PROSITE" id="PS01124">
    <property type="entry name" value="HTH_ARAC_FAMILY_2"/>
    <property type="match status" value="1"/>
</dbReference>
<dbReference type="Proteomes" id="UP001589619">
    <property type="component" value="Unassembled WGS sequence"/>
</dbReference>
<dbReference type="SUPFAM" id="SSF46689">
    <property type="entry name" value="Homeodomain-like"/>
    <property type="match status" value="2"/>
</dbReference>
<evidence type="ECO:0000259" key="6">
    <source>
        <dbReference type="PROSITE" id="PS50983"/>
    </source>
</evidence>
<evidence type="ECO:0000259" key="5">
    <source>
        <dbReference type="PROSITE" id="PS01124"/>
    </source>
</evidence>
<protein>
    <submittedName>
        <fullName evidence="7">Helix-turn-helix domain-containing protein</fullName>
    </submittedName>
</protein>
<reference evidence="7 8" key="1">
    <citation type="submission" date="2024-09" db="EMBL/GenBank/DDBJ databases">
        <authorList>
            <person name="Sun Q."/>
            <person name="Mori K."/>
        </authorList>
    </citation>
    <scope>NUCLEOTIDE SEQUENCE [LARGE SCALE GENOMIC DNA]</scope>
    <source>
        <strain evidence="7 8">JCM 12520</strain>
    </source>
</reference>
<keyword evidence="1" id="KW-0805">Transcription regulation</keyword>
<keyword evidence="2" id="KW-0238">DNA-binding</keyword>
<accession>A0ABV5VRU8</accession>
<gene>
    <name evidence="7" type="ORF">ACFFNY_05395</name>
</gene>
<dbReference type="RefSeq" id="WP_344905631.1">
    <property type="nucleotide sequence ID" value="NZ_BAAAYO010000002.1"/>
</dbReference>
<dbReference type="PROSITE" id="PS00041">
    <property type="entry name" value="HTH_ARAC_FAMILY_1"/>
    <property type="match status" value="1"/>
</dbReference>
<keyword evidence="4" id="KW-0804">Transcription</keyword>
<dbReference type="InterPro" id="IPR020449">
    <property type="entry name" value="Tscrpt_reg_AraC-type_HTH"/>
</dbReference>
<proteinExistence type="predicted"/>
<evidence type="ECO:0000313" key="7">
    <source>
        <dbReference type="EMBL" id="MFB9751006.1"/>
    </source>
</evidence>
<dbReference type="InterPro" id="IPR018060">
    <property type="entry name" value="HTH_AraC"/>
</dbReference>
<dbReference type="InterPro" id="IPR037923">
    <property type="entry name" value="HTH-like"/>
</dbReference>
<feature type="domain" description="HTH araC/xylS-type" evidence="5">
    <location>
        <begin position="215"/>
        <end position="312"/>
    </location>
</feature>
<dbReference type="Pfam" id="PF12833">
    <property type="entry name" value="HTH_18"/>
    <property type="match status" value="1"/>
</dbReference>
<organism evidence="7 8">
    <name type="scientific">Paenibacillus hodogayensis</name>
    <dbReference type="NCBI Taxonomy" id="279208"/>
    <lineage>
        <taxon>Bacteria</taxon>
        <taxon>Bacillati</taxon>
        <taxon>Bacillota</taxon>
        <taxon>Bacilli</taxon>
        <taxon>Bacillales</taxon>
        <taxon>Paenibacillaceae</taxon>
        <taxon>Paenibacillus</taxon>
    </lineage>
</organism>
<dbReference type="PROSITE" id="PS50983">
    <property type="entry name" value="FE_B12_PBP"/>
    <property type="match status" value="1"/>
</dbReference>
<dbReference type="InterPro" id="IPR003313">
    <property type="entry name" value="AraC-bd"/>
</dbReference>
<dbReference type="Pfam" id="PF01497">
    <property type="entry name" value="Peripla_BP_2"/>
    <property type="match status" value="1"/>
</dbReference>
<dbReference type="Gene3D" id="3.40.50.1980">
    <property type="entry name" value="Nitrogenase molybdenum iron protein domain"/>
    <property type="match status" value="2"/>
</dbReference>
<dbReference type="SUPFAM" id="SSF51215">
    <property type="entry name" value="Regulatory protein AraC"/>
    <property type="match status" value="1"/>
</dbReference>
<dbReference type="InterPro" id="IPR050204">
    <property type="entry name" value="AraC_XylS_family_regulators"/>
</dbReference>
<dbReference type="InterPro" id="IPR009057">
    <property type="entry name" value="Homeodomain-like_sf"/>
</dbReference>
<sequence>MKAASDSVYGSGGDGGDSNSLLFRFVDLETLPADANASPSAWLNAASVPLTDCISKTDPRCPPLPEPWLTRIFADCCALLVVTGGTGELTADGSAYSLEAGTSLLLPPGTLARFRPHPSQPPQGYLLTFEALREDGFVGTIRQYRIASNPFSCRGRLPKASFRELLSQISRIAECRKLPSVERSHRDQAAFYKLVYMLMELEGEAEDGGSRQAVLRTIEVMERRYFDPPGRDELAQIAGLSPWHYSHLFKKTTGLGPNRYLAEIRIRRAKELLLTGTALRDIAHQVGYGDESHFRRTFKELVGVSPSAFARSKRDKVAAVSYHYAAHLLTLGIIPYAAPVDKERERHRSLYHDRIPVHLLRGKSLPAELWRQNMQSLADAKPELILCDEVIPPEIGRQLQQIAPTVVVPWMKEQWRGHFRTIAALLGKEKEADRWITDYDRKAADARERIRGLIGQETVALFHIMAGQLVIYGQRNGGSVLYGDLRLTPACDIQTIAVFRVVTEEQLPLYDADHALIVVDRDPASLRLWQQLRTGYVWPNMQFARRGHVRLIEETPWLEYSPYAHAMIVNDAPRLFAYDR</sequence>
<dbReference type="InterPro" id="IPR002491">
    <property type="entry name" value="ABC_transptr_periplasmic_BD"/>
</dbReference>
<dbReference type="Gene3D" id="1.10.10.60">
    <property type="entry name" value="Homeodomain-like"/>
    <property type="match status" value="2"/>
</dbReference>
<comment type="caution">
    <text evidence="7">The sequence shown here is derived from an EMBL/GenBank/DDBJ whole genome shotgun (WGS) entry which is preliminary data.</text>
</comment>
<name>A0ABV5VRU8_9BACL</name>
<keyword evidence="8" id="KW-1185">Reference proteome</keyword>
<evidence type="ECO:0000256" key="2">
    <source>
        <dbReference type="ARBA" id="ARBA00023125"/>
    </source>
</evidence>
<dbReference type="SUPFAM" id="SSF53807">
    <property type="entry name" value="Helical backbone' metal receptor"/>
    <property type="match status" value="1"/>
</dbReference>
<evidence type="ECO:0000256" key="1">
    <source>
        <dbReference type="ARBA" id="ARBA00023015"/>
    </source>
</evidence>
<dbReference type="Pfam" id="PF02311">
    <property type="entry name" value="AraC_binding"/>
    <property type="match status" value="1"/>
</dbReference>
<evidence type="ECO:0000256" key="3">
    <source>
        <dbReference type="ARBA" id="ARBA00023159"/>
    </source>
</evidence>
<dbReference type="InterPro" id="IPR018062">
    <property type="entry name" value="HTH_AraC-typ_CS"/>
</dbReference>
<evidence type="ECO:0000313" key="8">
    <source>
        <dbReference type="Proteomes" id="UP001589619"/>
    </source>
</evidence>
<keyword evidence="3" id="KW-0010">Activator</keyword>
<evidence type="ECO:0000256" key="4">
    <source>
        <dbReference type="ARBA" id="ARBA00023163"/>
    </source>
</evidence>
<dbReference type="PANTHER" id="PTHR46796">
    <property type="entry name" value="HTH-TYPE TRANSCRIPTIONAL ACTIVATOR RHAS-RELATED"/>
    <property type="match status" value="1"/>
</dbReference>
<dbReference type="PRINTS" id="PR00032">
    <property type="entry name" value="HTHARAC"/>
</dbReference>